<dbReference type="PROSITE" id="PS51782">
    <property type="entry name" value="LYSM"/>
    <property type="match status" value="1"/>
</dbReference>
<comment type="caution">
    <text evidence="5">The sequence shown here is derived from an EMBL/GenBank/DDBJ whole genome shotgun (WGS) entry which is preliminary data.</text>
</comment>
<keyword evidence="3" id="KW-0732">Signal</keyword>
<accession>A0A9W9JL29</accession>
<reference evidence="5" key="2">
    <citation type="journal article" date="2023" name="IMA Fungus">
        <title>Comparative genomic study of the Penicillium genus elucidates a diverse pangenome and 15 lateral gene transfer events.</title>
        <authorList>
            <person name="Petersen C."/>
            <person name="Sorensen T."/>
            <person name="Nielsen M.R."/>
            <person name="Sondergaard T.E."/>
            <person name="Sorensen J.L."/>
            <person name="Fitzpatrick D.A."/>
            <person name="Frisvad J.C."/>
            <person name="Nielsen K.L."/>
        </authorList>
    </citation>
    <scope>NUCLEOTIDE SEQUENCE</scope>
    <source>
        <strain evidence="5">IBT 15544</strain>
    </source>
</reference>
<gene>
    <name evidence="5" type="ORF">N7498_007168</name>
</gene>
<dbReference type="EMBL" id="JAPQKR010000014">
    <property type="protein sequence ID" value="KAJ5198051.1"/>
    <property type="molecule type" value="Genomic_DNA"/>
</dbReference>
<dbReference type="Proteomes" id="UP001150904">
    <property type="component" value="Unassembled WGS sequence"/>
</dbReference>
<feature type="signal peptide" evidence="3">
    <location>
        <begin position="1"/>
        <end position="22"/>
    </location>
</feature>
<dbReference type="OrthoDB" id="5985073at2759"/>
<dbReference type="AlphaFoldDB" id="A0A9W9JL29"/>
<proteinExistence type="predicted"/>
<keyword evidence="6" id="KW-1185">Reference proteome</keyword>
<dbReference type="InterPro" id="IPR052210">
    <property type="entry name" value="LysM1-like"/>
</dbReference>
<dbReference type="GeneID" id="83181531"/>
<dbReference type="GO" id="GO:0008061">
    <property type="term" value="F:chitin binding"/>
    <property type="evidence" value="ECO:0007669"/>
    <property type="project" value="UniProtKB-KW"/>
</dbReference>
<dbReference type="InterPro" id="IPR018392">
    <property type="entry name" value="LysM"/>
</dbReference>
<dbReference type="Gene3D" id="3.10.350.10">
    <property type="entry name" value="LysM domain"/>
    <property type="match status" value="1"/>
</dbReference>
<sequence length="118" mass="12833">MPASITRTVALALGFALTAMSAVPNYPLNSDVPAMDKVLLDENPLPNCMAHYTVSEADTCMDIVNMHPNTLNLNEFYLWNPMVKRDCSNLIVGETLCIRARTLRDCGACSAACAPCHT</sequence>
<dbReference type="CDD" id="cd00118">
    <property type="entry name" value="LysM"/>
    <property type="match status" value="1"/>
</dbReference>
<dbReference type="SUPFAM" id="SSF54106">
    <property type="entry name" value="LysM domain"/>
    <property type="match status" value="1"/>
</dbReference>
<evidence type="ECO:0000313" key="5">
    <source>
        <dbReference type="EMBL" id="KAJ5198051.1"/>
    </source>
</evidence>
<organism evidence="5 6">
    <name type="scientific">Penicillium cinerascens</name>
    <dbReference type="NCBI Taxonomy" id="70096"/>
    <lineage>
        <taxon>Eukaryota</taxon>
        <taxon>Fungi</taxon>
        <taxon>Dikarya</taxon>
        <taxon>Ascomycota</taxon>
        <taxon>Pezizomycotina</taxon>
        <taxon>Eurotiomycetes</taxon>
        <taxon>Eurotiomycetidae</taxon>
        <taxon>Eurotiales</taxon>
        <taxon>Aspergillaceae</taxon>
        <taxon>Penicillium</taxon>
    </lineage>
</organism>
<feature type="chain" id="PRO_5040720892" description="LysM domain-containing protein" evidence="3">
    <location>
        <begin position="23"/>
        <end position="118"/>
    </location>
</feature>
<keyword evidence="1" id="KW-0147">Chitin-binding</keyword>
<evidence type="ECO:0000256" key="1">
    <source>
        <dbReference type="ARBA" id="ARBA00022669"/>
    </source>
</evidence>
<keyword evidence="2" id="KW-0843">Virulence</keyword>
<dbReference type="PANTHER" id="PTHR34997:SF1">
    <property type="entry name" value="PEPTIDOGLYCAN-BINDING LYSIN DOMAIN"/>
    <property type="match status" value="1"/>
</dbReference>
<evidence type="ECO:0000256" key="3">
    <source>
        <dbReference type="SAM" id="SignalP"/>
    </source>
</evidence>
<evidence type="ECO:0000313" key="6">
    <source>
        <dbReference type="Proteomes" id="UP001150904"/>
    </source>
</evidence>
<dbReference type="PANTHER" id="PTHR34997">
    <property type="entry name" value="AM15"/>
    <property type="match status" value="1"/>
</dbReference>
<dbReference type="RefSeq" id="XP_058306479.1">
    <property type="nucleotide sequence ID" value="XM_058454230.1"/>
</dbReference>
<evidence type="ECO:0000259" key="4">
    <source>
        <dbReference type="PROSITE" id="PS51782"/>
    </source>
</evidence>
<reference evidence="5" key="1">
    <citation type="submission" date="2022-12" db="EMBL/GenBank/DDBJ databases">
        <authorList>
            <person name="Petersen C."/>
        </authorList>
    </citation>
    <scope>NUCLEOTIDE SEQUENCE</scope>
    <source>
        <strain evidence="5">IBT 15544</strain>
    </source>
</reference>
<dbReference type="InterPro" id="IPR036779">
    <property type="entry name" value="LysM_dom_sf"/>
</dbReference>
<name>A0A9W9JL29_9EURO</name>
<evidence type="ECO:0000256" key="2">
    <source>
        <dbReference type="ARBA" id="ARBA00023026"/>
    </source>
</evidence>
<feature type="domain" description="LysM" evidence="4">
    <location>
        <begin position="50"/>
        <end position="98"/>
    </location>
</feature>
<protein>
    <recommendedName>
        <fullName evidence="4">LysM domain-containing protein</fullName>
    </recommendedName>
</protein>